<feature type="region of interest" description="Disordered" evidence="2">
    <location>
        <begin position="891"/>
        <end position="968"/>
    </location>
</feature>
<feature type="region of interest" description="Disordered" evidence="2">
    <location>
        <begin position="1214"/>
        <end position="1250"/>
    </location>
</feature>
<feature type="region of interest" description="Disordered" evidence="2">
    <location>
        <begin position="432"/>
        <end position="469"/>
    </location>
</feature>
<reference evidence="3 4" key="1">
    <citation type="journal article" date="2011" name="Genome Res.">
        <title>Chromosome and gene copy number variation allow major structural change between species and strains of Leishmania.</title>
        <authorList>
            <person name="Rogers M.B."/>
            <person name="Hilley J.D."/>
            <person name="Dickens N.J."/>
            <person name="Wilkes J."/>
            <person name="Bates P.A."/>
            <person name="Depledge D.P."/>
            <person name="Harris D."/>
            <person name="Her Y."/>
            <person name="Herzyk P."/>
            <person name="Imamura H."/>
            <person name="Otto T.D."/>
            <person name="Sanders M."/>
            <person name="Seeger K."/>
            <person name="Dujardin J.C."/>
            <person name="Berriman M."/>
            <person name="Smith D.F."/>
            <person name="Hertz-Fowler C."/>
            <person name="Mottram J.C."/>
        </authorList>
    </citation>
    <scope>NUCLEOTIDE SEQUENCE [LARGE SCALE GENOMIC DNA]</scope>
    <source>
        <strain evidence="3 4">MHOM/GT/2001/U1103</strain>
    </source>
</reference>
<dbReference type="GeneID" id="13447669"/>
<dbReference type="OMA" id="QHCPSEG"/>
<dbReference type="KEGG" id="lmi:LMXM_18_1180"/>
<feature type="region of interest" description="Disordered" evidence="2">
    <location>
        <begin position="494"/>
        <end position="529"/>
    </location>
</feature>
<feature type="region of interest" description="Disordered" evidence="2">
    <location>
        <begin position="1468"/>
        <end position="1517"/>
    </location>
</feature>
<feature type="compositionally biased region" description="Basic and acidic residues" evidence="2">
    <location>
        <begin position="1380"/>
        <end position="1389"/>
    </location>
</feature>
<accession>E9ARQ5</accession>
<evidence type="ECO:0000313" key="3">
    <source>
        <dbReference type="EMBL" id="CBZ25626.1"/>
    </source>
</evidence>
<feature type="compositionally biased region" description="Polar residues" evidence="2">
    <location>
        <begin position="78"/>
        <end position="87"/>
    </location>
</feature>
<feature type="region of interest" description="Disordered" evidence="2">
    <location>
        <begin position="544"/>
        <end position="581"/>
    </location>
</feature>
<keyword evidence="4" id="KW-1185">Reference proteome</keyword>
<feature type="region of interest" description="Disordered" evidence="2">
    <location>
        <begin position="299"/>
        <end position="323"/>
    </location>
</feature>
<feature type="region of interest" description="Disordered" evidence="2">
    <location>
        <begin position="1294"/>
        <end position="1313"/>
    </location>
</feature>
<sequence>MSCVADNNGSGAGAGAARPAAGLSAPLERSASAASHTSIASLQQSFFDLQPRRTPFPYQRADNVVSALSVAGKRPQRATPSLQSPTSHALPRSLSRPGKDFFEEEGEGEGGQELALPSLSRQRWCKRDAAAAPLPNNAEHHHRAWDPESVYPVAAPAHKGDVTQELGAVGAITCCTTTSSPSIRSPLPSSPAAPAGTTDEERWGQKCDVGSERHLQSVPPLAAPSFTTLPSNTAVPPFSERYAASANAYLRAAAMELAEVEPPETQRTPREIWERTSKATAALLRNSQGVPLVRAAAKHAPPKLMRPASATAQQRPTSAFSPVGGSSLPVTAASSVAFAHTTTSTPPIRGIPLFTKTHRPAGWASVSPLSSASSLRLSLEEYGRAQLQDEAVRWYHRCGQLEQQLTEMEEAFNRQSRLLAAQWRADSVSGVRAKPSAGAARASSVKASSAAATGRSPTRRDPALTSRSPDTLLRAYAYAETEDGYHAGQTEMRLQRVGSEDSQHCPSEGRKRMRVDDRAPPRGPVLGQMAEGEMQYRVPKAYPVSAEDGDPAQDLSKHDFGSQVHRGPRGADGTAASSSPPLLRASVGLQTDGVASGNASFARETRGIPAEGLLSAFTEATREDPSCLPSTPGPSVIMSKQYVAAVEEIEMLRARVDVAERKSAELQEMCAAHELRCDELETQLLGKEEQLLRFEQQAQPRPATPLSGGGPDTPAEAAAKALLSAALNPLIAQLQDLLTLVHPESPGAPRERGALAAEDVGTVHVAATDNLFSAAFDDLAAEGDVAAPCSINACPKSPYTETSTHLGGVAHLTSLVTQVRSAITDFSQRFAALQAELDVVRADRNELIGEQSEQVRLLQEQLLEKDTAQWRLLEDLHRAQEQLTVARAQTPLAPADGGMGSGEPTASRDPQKRGGHSEGGATATASGSAAQQSSFPVCEAVEDATQRLSPQQANSATRPTQTADTSATEVAALQEQLVQVRAAAAAGQEAQRRVLSERLEQAELQLKEARLRAEDEYDCMSGTIEALTRELADTKEALRVKEMSLRIALRESFSPPLLITSQDDKARNNGVVAGGPVAEGLVQAAASSALPSSMQLLRTTSRGSAASSSSPRPERESRRTSMSPSPPIPPHLQSALDMAKGRDVADVDKGDGWLGFASGKKRKPHQRIEDDGTLRTLPSDIVANDEDGEEGFGRTGQLFVSSAAALTTAIAATATMTSSSREKSSRGLTVSTGGGSQGASSLPHGCGDGSTAMLEHVSIAEETAPQEETSTPPRQHSGATAPLFTQEEEAAAVSFEAHRTISSSPPRALQRKSPSALLADIAAEEELPLPPPLRSPLFGTTTSSGSPSPEQQQRTPPPHHHATTYGARLGIYASASQGKAEPRGPRDGSELSAQPLSPEEKLRRFLSALSASPSPLEMVKESGRSFPPDHATLARRPTLHNSSDASATSNDAILSDVMVAAIPSAGTRSVPMMDRDETTPGRRPLSLYSASASPSSASRSTASRPSPTLLSGSPHAAEVTARHVQASLWRHQEAWQQQELILHALRRSPSL</sequence>
<dbReference type="OrthoDB" id="267498at2759"/>
<proteinExistence type="predicted"/>
<feature type="compositionally biased region" description="Basic and acidic residues" evidence="2">
    <location>
        <begin position="1139"/>
        <end position="1151"/>
    </location>
</feature>
<feature type="compositionally biased region" description="Low complexity" evidence="2">
    <location>
        <begin position="178"/>
        <end position="197"/>
    </location>
</feature>
<feature type="coiled-coil region" evidence="1">
    <location>
        <begin position="642"/>
        <end position="697"/>
    </location>
</feature>
<feature type="region of interest" description="Disordered" evidence="2">
    <location>
        <begin position="1"/>
        <end position="36"/>
    </location>
</feature>
<feature type="region of interest" description="Disordered" evidence="2">
    <location>
        <begin position="1098"/>
        <end position="1189"/>
    </location>
</feature>
<feature type="compositionally biased region" description="Low complexity" evidence="2">
    <location>
        <begin position="1406"/>
        <end position="1416"/>
    </location>
</feature>
<dbReference type="PhylomeDB" id="E9ARQ5"/>
<feature type="compositionally biased region" description="Polar residues" evidence="2">
    <location>
        <begin position="310"/>
        <end position="320"/>
    </location>
</feature>
<keyword evidence="1" id="KW-0175">Coiled coil</keyword>
<feature type="compositionally biased region" description="Low complexity" evidence="2">
    <location>
        <begin position="1482"/>
        <end position="1509"/>
    </location>
</feature>
<feature type="compositionally biased region" description="Low complexity" evidence="2">
    <location>
        <begin position="436"/>
        <end position="452"/>
    </location>
</feature>
<feature type="compositionally biased region" description="Low complexity" evidence="2">
    <location>
        <begin position="15"/>
        <end position="36"/>
    </location>
</feature>
<evidence type="ECO:0000256" key="2">
    <source>
        <dbReference type="SAM" id="MobiDB-lite"/>
    </source>
</evidence>
<dbReference type="EMBL" id="FR799571">
    <property type="protein sequence ID" value="CBZ25626.1"/>
    <property type="molecule type" value="Genomic_DNA"/>
</dbReference>
<dbReference type="VEuPathDB" id="TriTrypDB:LmxM.18.1180"/>
<feature type="region of interest" description="Disordered" evidence="2">
    <location>
        <begin position="70"/>
        <end position="116"/>
    </location>
</feature>
<gene>
    <name evidence="3" type="ORF">LMXM_18_1180</name>
</gene>
<organism evidence="3 4">
    <name type="scientific">Leishmania mexicana (strain MHOM/GT/2001/U1103)</name>
    <dbReference type="NCBI Taxonomy" id="929439"/>
    <lineage>
        <taxon>Eukaryota</taxon>
        <taxon>Discoba</taxon>
        <taxon>Euglenozoa</taxon>
        <taxon>Kinetoplastea</taxon>
        <taxon>Metakinetoplastina</taxon>
        <taxon>Trypanosomatida</taxon>
        <taxon>Trypanosomatidae</taxon>
        <taxon>Leishmaniinae</taxon>
        <taxon>Leishmania</taxon>
    </lineage>
</organism>
<evidence type="ECO:0000256" key="1">
    <source>
        <dbReference type="SAM" id="Coils"/>
    </source>
</evidence>
<protein>
    <submittedName>
        <fullName evidence="3">Uncharacterized protein</fullName>
    </submittedName>
</protein>
<feature type="region of interest" description="Disordered" evidence="2">
    <location>
        <begin position="178"/>
        <end position="203"/>
    </location>
</feature>
<feature type="compositionally biased region" description="Low complexity" evidence="2">
    <location>
        <begin position="1339"/>
        <end position="1349"/>
    </location>
</feature>
<feature type="compositionally biased region" description="Low complexity" evidence="2">
    <location>
        <begin position="1098"/>
        <end position="1111"/>
    </location>
</feature>
<feature type="coiled-coil region" evidence="1">
    <location>
        <begin position="985"/>
        <end position="1044"/>
    </location>
</feature>
<feature type="compositionally biased region" description="Basic and acidic residues" evidence="2">
    <location>
        <begin position="498"/>
        <end position="520"/>
    </location>
</feature>
<dbReference type="Proteomes" id="UP000007259">
    <property type="component" value="Chromosome 18"/>
</dbReference>
<dbReference type="RefSeq" id="XP_003874132.1">
    <property type="nucleotide sequence ID" value="XM_003874083.1"/>
</dbReference>
<feature type="compositionally biased region" description="Low complexity" evidence="2">
    <location>
        <begin position="919"/>
        <end position="934"/>
    </location>
</feature>
<feature type="region of interest" description="Disordered" evidence="2">
    <location>
        <begin position="1322"/>
        <end position="1447"/>
    </location>
</feature>
<feature type="compositionally biased region" description="Polar residues" evidence="2">
    <location>
        <begin position="946"/>
        <end position="968"/>
    </location>
</feature>
<evidence type="ECO:0000313" key="4">
    <source>
        <dbReference type="Proteomes" id="UP000007259"/>
    </source>
</evidence>
<name>E9ARQ5_LEIMU</name>